<comment type="subcellular location">
    <subcellularLocation>
        <location evidence="4 6">Cytoplasm</location>
    </subcellularLocation>
</comment>
<keyword evidence="2 4" id="KW-0547">Nucleotide-binding</keyword>
<feature type="binding site" evidence="4">
    <location>
        <position position="152"/>
    </location>
    <ligand>
        <name>Zn(2+)</name>
        <dbReference type="ChEBI" id="CHEBI:29105"/>
        <note>structural</note>
    </ligand>
</feature>
<feature type="binding site" evidence="4">
    <location>
        <begin position="89"/>
        <end position="92"/>
    </location>
    <ligand>
        <name>AMP</name>
        <dbReference type="ChEBI" id="CHEBI:456215"/>
    </ligand>
</feature>
<feature type="binding site" evidence="4">
    <location>
        <position position="132"/>
    </location>
    <ligand>
        <name>Zn(2+)</name>
        <dbReference type="ChEBI" id="CHEBI:29105"/>
        <note>structural</note>
    </ligand>
</feature>
<protein>
    <recommendedName>
        <fullName evidence="4 6">Adenylate kinase</fullName>
        <shortName evidence="4">AK</shortName>
        <ecNumber evidence="4 6">2.7.4.3</ecNumber>
    </recommendedName>
    <alternativeName>
        <fullName evidence="4">ATP-AMP transphosphorylase</fullName>
    </alternativeName>
    <alternativeName>
        <fullName evidence="4">ATP:AMP phosphotransferase</fullName>
    </alternativeName>
    <alternativeName>
        <fullName evidence="4">Adenylate monophosphate kinase</fullName>
    </alternativeName>
</protein>
<feature type="binding site" evidence="4">
    <location>
        <position position="126"/>
    </location>
    <ligand>
        <name>ATP</name>
        <dbReference type="ChEBI" id="CHEBI:30616"/>
    </ligand>
</feature>
<feature type="binding site" evidence="4">
    <location>
        <position position="149"/>
    </location>
    <ligand>
        <name>Zn(2+)</name>
        <dbReference type="ChEBI" id="CHEBI:29105"/>
        <note>structural</note>
    </ligand>
</feature>
<evidence type="ECO:0000256" key="1">
    <source>
        <dbReference type="ARBA" id="ARBA00022679"/>
    </source>
</evidence>
<evidence type="ECO:0000259" key="7">
    <source>
        <dbReference type="Pfam" id="PF05191"/>
    </source>
</evidence>
<evidence type="ECO:0000256" key="6">
    <source>
        <dbReference type="RuleBase" id="RU003331"/>
    </source>
</evidence>
<keyword evidence="4" id="KW-0545">Nucleotide biosynthesis</keyword>
<evidence type="ECO:0000256" key="5">
    <source>
        <dbReference type="RuleBase" id="RU003330"/>
    </source>
</evidence>
<dbReference type="GO" id="GO:0005737">
    <property type="term" value="C:cytoplasm"/>
    <property type="evidence" value="ECO:0007669"/>
    <property type="project" value="UniProtKB-SubCell"/>
</dbReference>
<evidence type="ECO:0000313" key="8">
    <source>
        <dbReference type="EMBL" id="SEA35865.1"/>
    </source>
</evidence>
<keyword evidence="3 4" id="KW-0418">Kinase</keyword>
<feature type="binding site" evidence="4">
    <location>
        <position position="34"/>
    </location>
    <ligand>
        <name>AMP</name>
        <dbReference type="ChEBI" id="CHEBI:456215"/>
    </ligand>
</feature>
<keyword evidence="4" id="KW-0479">Metal-binding</keyword>
<feature type="binding site" evidence="4">
    <location>
        <position position="159"/>
    </location>
    <ligand>
        <name>AMP</name>
        <dbReference type="ChEBI" id="CHEBI:456215"/>
    </ligand>
</feature>
<sequence>MSEPHVLLLGAPGAGKGTQSKRLADEFGIEHVTTGDALRANKDMDISHMDTEYDTPRAYMEAGELVPDEVVNEIVKTALQEADGYVLDGYPRNLDQAEYLSDITDLDAVVFLDVSKSELVDRLTGRRVCDDCGANYHVEFSPPETEGVCDDCGGDLIQRDDDTEDTVRERLRVYEENTEPVVEHYRDEGVLVEIDGEGTPDEVFEAIRDEVADAA</sequence>
<dbReference type="EC" id="2.7.4.3" evidence="4 6"/>
<feature type="binding site" evidence="4">
    <location>
        <position position="198"/>
    </location>
    <ligand>
        <name>ATP</name>
        <dbReference type="ChEBI" id="CHEBI:30616"/>
    </ligand>
</feature>
<accession>A0A1H4AIY4</accession>
<proteinExistence type="inferred from homology"/>
<comment type="caution">
    <text evidence="4">Lacks conserved residue(s) required for the propagation of feature annotation.</text>
</comment>
<keyword evidence="1 4" id="KW-0808">Transferase</keyword>
<dbReference type="UniPathway" id="UPA00588">
    <property type="reaction ID" value="UER00649"/>
</dbReference>
<dbReference type="InterPro" id="IPR027417">
    <property type="entry name" value="P-loop_NTPase"/>
</dbReference>
<dbReference type="GO" id="GO:0005524">
    <property type="term" value="F:ATP binding"/>
    <property type="evidence" value="ECO:0007669"/>
    <property type="project" value="UniProtKB-UniRule"/>
</dbReference>
<feature type="domain" description="Adenylate kinase active site lid" evidence="7">
    <location>
        <begin position="126"/>
        <end position="161"/>
    </location>
</feature>
<dbReference type="InterPro" id="IPR006259">
    <property type="entry name" value="Adenyl_kin_sub"/>
</dbReference>
<comment type="domain">
    <text evidence="4">Consists of three domains, a large central CORE domain and two small peripheral domains, NMPbind and LID, which undergo movements during catalysis. The LID domain closes over the site of phosphoryl transfer upon ATP binding. Assembling and dissambling the active center during each catalytic cycle provides an effective means to prevent ATP hydrolysis. Some bacteria have evolved a zinc-coordinating structure that stabilizes the LID domain.</text>
</comment>
<dbReference type="FunFam" id="3.40.50.300:FF:000106">
    <property type="entry name" value="Adenylate kinase mitochondrial"/>
    <property type="match status" value="1"/>
</dbReference>
<dbReference type="STRING" id="555874.SAMN04488065_2811"/>
<evidence type="ECO:0000256" key="2">
    <source>
        <dbReference type="ARBA" id="ARBA00022741"/>
    </source>
</evidence>
<comment type="catalytic activity">
    <reaction evidence="4 6">
        <text>AMP + ATP = 2 ADP</text>
        <dbReference type="Rhea" id="RHEA:12973"/>
        <dbReference type="ChEBI" id="CHEBI:30616"/>
        <dbReference type="ChEBI" id="CHEBI:456215"/>
        <dbReference type="ChEBI" id="CHEBI:456216"/>
        <dbReference type="EC" id="2.7.4.3"/>
    </reaction>
</comment>
<dbReference type="Pfam" id="PF00406">
    <property type="entry name" value="ADK"/>
    <property type="match status" value="1"/>
</dbReference>
<feature type="binding site" evidence="4">
    <location>
        <position position="170"/>
    </location>
    <ligand>
        <name>AMP</name>
        <dbReference type="ChEBI" id="CHEBI:456215"/>
    </ligand>
</feature>
<keyword evidence="9" id="KW-1185">Reference proteome</keyword>
<feature type="region of interest" description="LID" evidence="4">
    <location>
        <begin position="125"/>
        <end position="162"/>
    </location>
</feature>
<dbReference type="SUPFAM" id="SSF52540">
    <property type="entry name" value="P-loop containing nucleoside triphosphate hydrolases"/>
    <property type="match status" value="1"/>
</dbReference>
<gene>
    <name evidence="4" type="primary">adk</name>
    <name evidence="8" type="ORF">SAMN04488065_2811</name>
</gene>
<feature type="binding site" evidence="4">
    <location>
        <begin position="64"/>
        <end position="66"/>
    </location>
    <ligand>
        <name>AMP</name>
        <dbReference type="ChEBI" id="CHEBI:456215"/>
    </ligand>
</feature>
<evidence type="ECO:0000256" key="4">
    <source>
        <dbReference type="HAMAP-Rule" id="MF_00235"/>
    </source>
</evidence>
<reference evidence="8 9" key="1">
    <citation type="submission" date="2016-10" db="EMBL/GenBank/DDBJ databases">
        <authorList>
            <person name="de Groot N.N."/>
        </authorList>
    </citation>
    <scope>NUCLEOTIDE SEQUENCE [LARGE SCALE GENOMIC DNA]</scope>
    <source>
        <strain evidence="8 9">CGMCC 1.8712</strain>
    </source>
</reference>
<dbReference type="CDD" id="cd01428">
    <property type="entry name" value="ADK"/>
    <property type="match status" value="1"/>
</dbReference>
<dbReference type="PANTHER" id="PTHR23359">
    <property type="entry name" value="NUCLEOTIDE KINASE"/>
    <property type="match status" value="1"/>
</dbReference>
<dbReference type="NCBIfam" id="TIGR01351">
    <property type="entry name" value="adk"/>
    <property type="match status" value="1"/>
</dbReference>
<feature type="binding site" evidence="4">
    <location>
        <position position="129"/>
    </location>
    <ligand>
        <name>Zn(2+)</name>
        <dbReference type="ChEBI" id="CHEBI:29105"/>
        <note>structural</note>
    </ligand>
</feature>
<dbReference type="PROSITE" id="PS00113">
    <property type="entry name" value="ADENYLATE_KINASE"/>
    <property type="match status" value="1"/>
</dbReference>
<evidence type="ECO:0000313" key="9">
    <source>
        <dbReference type="Proteomes" id="UP000236755"/>
    </source>
</evidence>
<name>A0A1H4AIY4_9EURY</name>
<comment type="similarity">
    <text evidence="4 5">Belongs to the adenylate kinase family.</text>
</comment>
<dbReference type="InterPro" id="IPR000850">
    <property type="entry name" value="Adenylat/UMP-CMP_kin"/>
</dbReference>
<dbReference type="NCBIfam" id="NF011103">
    <property type="entry name" value="PRK14530.1"/>
    <property type="match status" value="1"/>
</dbReference>
<dbReference type="GO" id="GO:0008270">
    <property type="term" value="F:zinc ion binding"/>
    <property type="evidence" value="ECO:0007669"/>
    <property type="project" value="UniProtKB-UniRule"/>
</dbReference>
<dbReference type="AlphaFoldDB" id="A0A1H4AIY4"/>
<comment type="subunit">
    <text evidence="4 6">Monomer.</text>
</comment>
<comment type="pathway">
    <text evidence="4">Purine metabolism; AMP biosynthesis via salvage pathway; AMP from ADP: step 1/1.</text>
</comment>
<dbReference type="EMBL" id="FNQT01000006">
    <property type="protein sequence ID" value="SEA35865.1"/>
    <property type="molecule type" value="Genomic_DNA"/>
</dbReference>
<dbReference type="HAMAP" id="MF_00235">
    <property type="entry name" value="Adenylate_kinase_Adk"/>
    <property type="match status" value="1"/>
</dbReference>
<keyword evidence="4 6" id="KW-0067">ATP-binding</keyword>
<dbReference type="RefSeq" id="WP_092635881.1">
    <property type="nucleotide sequence ID" value="NZ_FNQT01000006.1"/>
</dbReference>
<keyword evidence="4" id="KW-0862">Zinc</keyword>
<dbReference type="InterPro" id="IPR007862">
    <property type="entry name" value="Adenylate_kinase_lid-dom"/>
</dbReference>
<comment type="function">
    <text evidence="4">Catalyzes the reversible transfer of the terminal phosphate group between ATP and AMP. Plays an important role in cellular energy homeostasis and in adenine nucleotide metabolism.</text>
</comment>
<feature type="binding site" evidence="4">
    <location>
        <begin position="13"/>
        <end position="18"/>
    </location>
    <ligand>
        <name>ATP</name>
        <dbReference type="ChEBI" id="CHEBI:30616"/>
    </ligand>
</feature>
<dbReference type="PRINTS" id="PR00094">
    <property type="entry name" value="ADENYLTKNASE"/>
</dbReference>
<dbReference type="GO" id="GO:0044209">
    <property type="term" value="P:AMP salvage"/>
    <property type="evidence" value="ECO:0007669"/>
    <property type="project" value="UniProtKB-UniRule"/>
</dbReference>
<feature type="binding site" evidence="4">
    <location>
        <position position="96"/>
    </location>
    <ligand>
        <name>AMP</name>
        <dbReference type="ChEBI" id="CHEBI:456215"/>
    </ligand>
</feature>
<keyword evidence="4" id="KW-0963">Cytoplasm</keyword>
<dbReference type="Gene3D" id="3.40.50.300">
    <property type="entry name" value="P-loop containing nucleotide triphosphate hydrolases"/>
    <property type="match status" value="1"/>
</dbReference>
<feature type="binding site" evidence="4">
    <location>
        <position position="39"/>
    </location>
    <ligand>
        <name>AMP</name>
        <dbReference type="ChEBI" id="CHEBI:456215"/>
    </ligand>
</feature>
<dbReference type="Proteomes" id="UP000236755">
    <property type="component" value="Unassembled WGS sequence"/>
</dbReference>
<dbReference type="InterPro" id="IPR033690">
    <property type="entry name" value="Adenylat_kinase_CS"/>
</dbReference>
<dbReference type="GO" id="GO:0004017">
    <property type="term" value="F:AMP kinase activity"/>
    <property type="evidence" value="ECO:0007669"/>
    <property type="project" value="UniProtKB-UniRule"/>
</dbReference>
<dbReference type="Pfam" id="PF05191">
    <property type="entry name" value="ADK_lid"/>
    <property type="match status" value="1"/>
</dbReference>
<evidence type="ECO:0000256" key="3">
    <source>
        <dbReference type="ARBA" id="ARBA00022777"/>
    </source>
</evidence>
<dbReference type="OrthoDB" id="31230at2157"/>
<organism evidence="8 9">
    <name type="scientific">Haloplanus vescus</name>
    <dbReference type="NCBI Taxonomy" id="555874"/>
    <lineage>
        <taxon>Archaea</taxon>
        <taxon>Methanobacteriati</taxon>
        <taxon>Methanobacteriota</taxon>
        <taxon>Stenosarchaea group</taxon>
        <taxon>Halobacteria</taxon>
        <taxon>Halobacteriales</taxon>
        <taxon>Haloferacaceae</taxon>
        <taxon>Haloplanus</taxon>
    </lineage>
</organism>